<sequence>MSGAVPFRTPWNCAYATSSTPSASGATGPAATVGAAPAGAQGHGTSAKAALTSSSSSSRRNGSTVSSATCRVSTVRVIPTPVGSSTTCVSRCQAAWLSPAVQEKVLRAVAARSSPRVVSGTGSTPPTGSRTSLK</sequence>
<evidence type="ECO:0000313" key="2">
    <source>
        <dbReference type="EMBL" id="PZG02956.1"/>
    </source>
</evidence>
<proteinExistence type="predicted"/>
<organism evidence="2 3">
    <name type="scientific">Micromonospora deserti</name>
    <dbReference type="NCBI Taxonomy" id="2070366"/>
    <lineage>
        <taxon>Bacteria</taxon>
        <taxon>Bacillati</taxon>
        <taxon>Actinomycetota</taxon>
        <taxon>Actinomycetes</taxon>
        <taxon>Micromonosporales</taxon>
        <taxon>Micromonosporaceae</taxon>
        <taxon>Micromonospora</taxon>
    </lineage>
</organism>
<dbReference type="Proteomes" id="UP000248749">
    <property type="component" value="Unassembled WGS sequence"/>
</dbReference>
<feature type="compositionally biased region" description="Low complexity" evidence="1">
    <location>
        <begin position="119"/>
        <end position="134"/>
    </location>
</feature>
<feature type="region of interest" description="Disordered" evidence="1">
    <location>
        <begin position="18"/>
        <end position="68"/>
    </location>
</feature>
<protein>
    <submittedName>
        <fullName evidence="2">Uncharacterized protein</fullName>
    </submittedName>
</protein>
<dbReference type="EMBL" id="POUB01000002">
    <property type="protein sequence ID" value="PZG02956.1"/>
    <property type="molecule type" value="Genomic_DNA"/>
</dbReference>
<feature type="region of interest" description="Disordered" evidence="1">
    <location>
        <begin position="111"/>
        <end position="134"/>
    </location>
</feature>
<dbReference type="AlphaFoldDB" id="A0A2W2CTV7"/>
<evidence type="ECO:0000256" key="1">
    <source>
        <dbReference type="SAM" id="MobiDB-lite"/>
    </source>
</evidence>
<evidence type="ECO:0000313" key="3">
    <source>
        <dbReference type="Proteomes" id="UP000248749"/>
    </source>
</evidence>
<name>A0A2W2CTV7_9ACTN</name>
<gene>
    <name evidence="2" type="ORF">C1I99_00400</name>
</gene>
<comment type="caution">
    <text evidence="2">The sequence shown here is derived from an EMBL/GenBank/DDBJ whole genome shotgun (WGS) entry which is preliminary data.</text>
</comment>
<reference evidence="2 3" key="1">
    <citation type="submission" date="2018-01" db="EMBL/GenBank/DDBJ databases">
        <title>Draft genome sequence of Salinispora sp. 13K206.</title>
        <authorList>
            <person name="Sahin N."/>
            <person name="Saygin H."/>
            <person name="Ay H."/>
        </authorList>
    </citation>
    <scope>NUCLEOTIDE SEQUENCE [LARGE SCALE GENOMIC DNA]</scope>
    <source>
        <strain evidence="2 3">13K206</strain>
    </source>
</reference>
<accession>A0A2W2CTV7</accession>
<keyword evidence="3" id="KW-1185">Reference proteome</keyword>